<protein>
    <submittedName>
        <fullName evidence="5">Sepiapterin reductase</fullName>
    </submittedName>
</protein>
<dbReference type="GO" id="GO:0004757">
    <property type="term" value="F:sepiapterin reductase (NADP+) activity"/>
    <property type="evidence" value="ECO:0007669"/>
    <property type="project" value="TreeGrafter"/>
</dbReference>
<dbReference type="InterPro" id="IPR036291">
    <property type="entry name" value="NAD(P)-bd_dom_sf"/>
</dbReference>
<comment type="caution">
    <text evidence="5">The sequence shown here is derived from an EMBL/GenBank/DDBJ whole genome shotgun (WGS) entry which is preliminary data.</text>
</comment>
<evidence type="ECO:0000256" key="1">
    <source>
        <dbReference type="ARBA" id="ARBA00004496"/>
    </source>
</evidence>
<dbReference type="PRINTS" id="PR00081">
    <property type="entry name" value="GDHRDH"/>
</dbReference>
<dbReference type="Pfam" id="PF00106">
    <property type="entry name" value="adh_short"/>
    <property type="match status" value="1"/>
</dbReference>
<evidence type="ECO:0000256" key="3">
    <source>
        <dbReference type="ARBA" id="ARBA00022857"/>
    </source>
</evidence>
<organism evidence="5 6">
    <name type="scientific">Intoshia linei</name>
    <dbReference type="NCBI Taxonomy" id="1819745"/>
    <lineage>
        <taxon>Eukaryota</taxon>
        <taxon>Metazoa</taxon>
        <taxon>Spiralia</taxon>
        <taxon>Lophotrochozoa</taxon>
        <taxon>Mesozoa</taxon>
        <taxon>Orthonectida</taxon>
        <taxon>Rhopaluridae</taxon>
        <taxon>Intoshia</taxon>
    </lineage>
</organism>
<dbReference type="InterPro" id="IPR051721">
    <property type="entry name" value="Biopterin_syn/organic_redct"/>
</dbReference>
<comment type="subcellular location">
    <subcellularLocation>
        <location evidence="1">Cytoplasm</location>
    </subcellularLocation>
</comment>
<evidence type="ECO:0000256" key="4">
    <source>
        <dbReference type="ARBA" id="ARBA00023002"/>
    </source>
</evidence>
<dbReference type="PANTHER" id="PTHR44085:SF2">
    <property type="entry name" value="SEPIAPTERIN REDUCTASE"/>
    <property type="match status" value="1"/>
</dbReference>
<dbReference type="InterPro" id="IPR002347">
    <property type="entry name" value="SDR_fam"/>
</dbReference>
<dbReference type="GO" id="GO:0005737">
    <property type="term" value="C:cytoplasm"/>
    <property type="evidence" value="ECO:0007669"/>
    <property type="project" value="UniProtKB-SubCell"/>
</dbReference>
<dbReference type="OrthoDB" id="153074at2759"/>
<dbReference type="Gene3D" id="3.40.50.720">
    <property type="entry name" value="NAD(P)-binding Rossmann-like Domain"/>
    <property type="match status" value="1"/>
</dbReference>
<name>A0A177B3Z3_9BILA</name>
<keyword evidence="3" id="KW-0521">NADP</keyword>
<dbReference type="PANTHER" id="PTHR44085">
    <property type="entry name" value="SEPIAPTERIN REDUCTASE"/>
    <property type="match status" value="1"/>
</dbReference>
<keyword evidence="2" id="KW-0963">Cytoplasm</keyword>
<keyword evidence="4" id="KW-0560">Oxidoreductase</keyword>
<accession>A0A177B3Z3</accession>
<reference evidence="5 6" key="1">
    <citation type="submission" date="2016-04" db="EMBL/GenBank/DDBJ databases">
        <title>The genome of Intoshia linei affirms orthonectids as highly simplified spiralians.</title>
        <authorList>
            <person name="Mikhailov K.V."/>
            <person name="Slusarev G.S."/>
            <person name="Nikitin M.A."/>
            <person name="Logacheva M.D."/>
            <person name="Penin A."/>
            <person name="Aleoshin V."/>
            <person name="Panchin Y.V."/>
        </authorList>
    </citation>
    <scope>NUCLEOTIDE SEQUENCE [LARGE SCALE GENOMIC DNA]</scope>
    <source>
        <strain evidence="5">Intl2013</strain>
        <tissue evidence="5">Whole animal</tissue>
    </source>
</reference>
<sequence length="265" mass="29960">MSKCEINFKGETLVLITGASRGIGHEIAIQLSVKFEELNGGSITFILIARNGEKLNQLDNILTQNNKIKVLCISCDLSNPEGLDKCTESIQKLNNTFNRFLLIHNVGDLPVVPTKSFNITSNQVNSSIFLNFGHIFGLNNFLFNNFLDIQTNEVEIFIVNITSIVATQPMVNLSIYNSVKAARNSLFETIALEYKNVRVLNYSPGPIDTELLHQIMSDEDIRINPMIVNIKESIHLFIELLITNKFYSGETIDYYDDINYIECKE</sequence>
<keyword evidence="6" id="KW-1185">Reference proteome</keyword>
<gene>
    <name evidence="5" type="ORF">A3Q56_03255</name>
</gene>
<proteinExistence type="predicted"/>
<dbReference type="Proteomes" id="UP000078046">
    <property type="component" value="Unassembled WGS sequence"/>
</dbReference>
<dbReference type="GO" id="GO:0006729">
    <property type="term" value="P:tetrahydrobiopterin biosynthetic process"/>
    <property type="evidence" value="ECO:0007669"/>
    <property type="project" value="TreeGrafter"/>
</dbReference>
<dbReference type="AlphaFoldDB" id="A0A177B3Z3"/>
<evidence type="ECO:0000256" key="2">
    <source>
        <dbReference type="ARBA" id="ARBA00022490"/>
    </source>
</evidence>
<dbReference type="EMBL" id="LWCA01000352">
    <property type="protein sequence ID" value="OAF68998.1"/>
    <property type="molecule type" value="Genomic_DNA"/>
</dbReference>
<evidence type="ECO:0000313" key="5">
    <source>
        <dbReference type="EMBL" id="OAF68998.1"/>
    </source>
</evidence>
<dbReference type="SUPFAM" id="SSF51735">
    <property type="entry name" value="NAD(P)-binding Rossmann-fold domains"/>
    <property type="match status" value="1"/>
</dbReference>
<evidence type="ECO:0000313" key="6">
    <source>
        <dbReference type="Proteomes" id="UP000078046"/>
    </source>
</evidence>